<reference evidence="1" key="2">
    <citation type="journal article" date="2021" name="Microbiome">
        <title>Successional dynamics and alternative stable states in a saline activated sludge microbial community over 9 years.</title>
        <authorList>
            <person name="Wang Y."/>
            <person name="Ye J."/>
            <person name="Ju F."/>
            <person name="Liu L."/>
            <person name="Boyd J.A."/>
            <person name="Deng Y."/>
            <person name="Parks D.H."/>
            <person name="Jiang X."/>
            <person name="Yin X."/>
            <person name="Woodcroft B.J."/>
            <person name="Tyson G.W."/>
            <person name="Hugenholtz P."/>
            <person name="Polz M.F."/>
            <person name="Zhang T."/>
        </authorList>
    </citation>
    <scope>NUCLEOTIDE SEQUENCE</scope>
    <source>
        <strain evidence="1">HKST-UBA01</strain>
    </source>
</reference>
<comment type="caution">
    <text evidence="1">The sequence shown here is derived from an EMBL/GenBank/DDBJ whole genome shotgun (WGS) entry which is preliminary data.</text>
</comment>
<reference evidence="1" key="1">
    <citation type="submission" date="2020-04" db="EMBL/GenBank/DDBJ databases">
        <authorList>
            <person name="Zhang T."/>
        </authorList>
    </citation>
    <scope>NUCLEOTIDE SEQUENCE</scope>
    <source>
        <strain evidence="1">HKST-UBA01</strain>
    </source>
</reference>
<dbReference type="AlphaFoldDB" id="A0A956RM56"/>
<dbReference type="EMBL" id="JAGQHR010000001">
    <property type="protein sequence ID" value="MCA9726071.1"/>
    <property type="molecule type" value="Genomic_DNA"/>
</dbReference>
<sequence>MNWPSHPEPHLLRGGGLWRLEWPEIKMVVPLPDALSRVIDEILERDAAPDLRNLLLESGLMPARKKAGE</sequence>
<dbReference type="Proteomes" id="UP000697710">
    <property type="component" value="Unassembled WGS sequence"/>
</dbReference>
<accession>A0A956RM56</accession>
<proteinExistence type="predicted"/>
<gene>
    <name evidence="1" type="ORF">KC729_00200</name>
</gene>
<protein>
    <submittedName>
        <fullName evidence="1">Uncharacterized protein</fullName>
    </submittedName>
</protein>
<name>A0A956RM56_UNCEI</name>
<organism evidence="1 2">
    <name type="scientific">Eiseniibacteriota bacterium</name>
    <dbReference type="NCBI Taxonomy" id="2212470"/>
    <lineage>
        <taxon>Bacteria</taxon>
        <taxon>Candidatus Eiseniibacteriota</taxon>
    </lineage>
</organism>
<evidence type="ECO:0000313" key="1">
    <source>
        <dbReference type="EMBL" id="MCA9726071.1"/>
    </source>
</evidence>
<evidence type="ECO:0000313" key="2">
    <source>
        <dbReference type="Proteomes" id="UP000697710"/>
    </source>
</evidence>